<protein>
    <submittedName>
        <fullName evidence="1">Uncharacterized protein</fullName>
    </submittedName>
</protein>
<sequence length="32" mass="3697">MKKKGMIVGLMMLEVREQKEKSGVLFFKIVVV</sequence>
<organism evidence="1">
    <name type="scientific">Arcella intermedia</name>
    <dbReference type="NCBI Taxonomy" id="1963864"/>
    <lineage>
        <taxon>Eukaryota</taxon>
        <taxon>Amoebozoa</taxon>
        <taxon>Tubulinea</taxon>
        <taxon>Elardia</taxon>
        <taxon>Arcellinida</taxon>
        <taxon>Sphaerothecina</taxon>
        <taxon>Arcellidae</taxon>
        <taxon>Arcella</taxon>
    </lineage>
</organism>
<accession>A0A6B2LW01</accession>
<dbReference type="EMBL" id="GIBP01011777">
    <property type="protein sequence ID" value="NDV40746.1"/>
    <property type="molecule type" value="Transcribed_RNA"/>
</dbReference>
<reference evidence="1" key="1">
    <citation type="journal article" date="2020" name="J. Eukaryot. Microbiol.">
        <title>De novo Sequencing, Assembly and Annotation of the Transcriptome for the Free-Living Testate Amoeba Arcella intermedia.</title>
        <authorList>
            <person name="Ribeiro G.M."/>
            <person name="Porfirio-Sousa A.L."/>
            <person name="Maurer-Alcala X.X."/>
            <person name="Katz L.A."/>
            <person name="Lahr D.J.G."/>
        </authorList>
    </citation>
    <scope>NUCLEOTIDE SEQUENCE</scope>
</reference>
<dbReference type="AlphaFoldDB" id="A0A6B2LW01"/>
<name>A0A6B2LW01_9EUKA</name>
<evidence type="ECO:0000313" key="1">
    <source>
        <dbReference type="EMBL" id="NDV40746.1"/>
    </source>
</evidence>
<proteinExistence type="predicted"/>